<protein>
    <submittedName>
        <fullName evidence="6">LysM domain protein</fullName>
    </submittedName>
</protein>
<keyword evidence="1" id="KW-0147">Chitin-binding</keyword>
<keyword evidence="4" id="KW-0732">Signal</keyword>
<organism evidence="6 7">
    <name type="scientific">Aspergillus ruber (strain CBS 135680)</name>
    <dbReference type="NCBI Taxonomy" id="1388766"/>
    <lineage>
        <taxon>Eukaryota</taxon>
        <taxon>Fungi</taxon>
        <taxon>Dikarya</taxon>
        <taxon>Ascomycota</taxon>
        <taxon>Pezizomycotina</taxon>
        <taxon>Eurotiomycetes</taxon>
        <taxon>Eurotiomycetidae</taxon>
        <taxon>Eurotiales</taxon>
        <taxon>Aspergillaceae</taxon>
        <taxon>Aspergillus</taxon>
        <taxon>Aspergillus subgen. Aspergillus</taxon>
    </lineage>
</organism>
<feature type="chain" id="PRO_5001495962" evidence="4">
    <location>
        <begin position="19"/>
        <end position="581"/>
    </location>
</feature>
<dbReference type="OrthoDB" id="5985073at2759"/>
<gene>
    <name evidence="6" type="ORF">EURHEDRAFT_541346</name>
</gene>
<dbReference type="STRING" id="1388766.A0A017SA15"/>
<dbReference type="PANTHER" id="PTHR34997">
    <property type="entry name" value="AM15"/>
    <property type="match status" value="1"/>
</dbReference>
<feature type="domain" description="LysM" evidence="5">
    <location>
        <begin position="226"/>
        <end position="271"/>
    </location>
</feature>
<accession>A0A017SA15</accession>
<evidence type="ECO:0000313" key="6">
    <source>
        <dbReference type="EMBL" id="EYE93636.1"/>
    </source>
</evidence>
<dbReference type="GeneID" id="63702516"/>
<feature type="region of interest" description="Disordered" evidence="3">
    <location>
        <begin position="503"/>
        <end position="522"/>
    </location>
</feature>
<feature type="domain" description="LysM" evidence="5">
    <location>
        <begin position="448"/>
        <end position="494"/>
    </location>
</feature>
<dbReference type="SUPFAM" id="SSF54106">
    <property type="entry name" value="LysM domain"/>
    <property type="match status" value="4"/>
</dbReference>
<evidence type="ECO:0000256" key="3">
    <source>
        <dbReference type="SAM" id="MobiDB-lite"/>
    </source>
</evidence>
<dbReference type="AlphaFoldDB" id="A0A017SA15"/>
<evidence type="ECO:0000313" key="7">
    <source>
        <dbReference type="Proteomes" id="UP000019804"/>
    </source>
</evidence>
<evidence type="ECO:0000259" key="5">
    <source>
        <dbReference type="PROSITE" id="PS51782"/>
    </source>
</evidence>
<dbReference type="CDD" id="cd00118">
    <property type="entry name" value="LysM"/>
    <property type="match status" value="3"/>
</dbReference>
<sequence length="581" mass="61541">MKSSLLRFVALVAAPVAAEIQIYKYGLNSTATLSNGCTEALKGALNCDPYLQSLAAIDYYGPIGNNTLQDALCAASCGSSLSEYHDSVHKACANDPQPWDGIPAFWVGDIIWATYNRTCLKDETNGEYCTNEIGDIQESLGDADMPLTSLSKDRLCSTCLLALIKQMQDTAYSNYNTKLAIDWAEIQKTCGTGALPTEVQPPATNMTSIPGVDHSNPDNATCLSENYYTVKSGDNIQAIAEAQGVSTGTLKILNDIFPDGTNLLVDQVLCLPRKCNVYKVQDGDTCSSIASSQQISVTDLLKYNPTLNSACSNLIINNNICIGPSGTQYTPTTIAGATATKTNQYATATVSPDSTTAGGTTDKCGKYHKVSAGDTCEQISLKYSISVDLFLAINPSAGKGCSFLSPGIEYCVFPMQNWNATTGSNMTTSTYITAPGPTPTGSTSKCYSWHTVEEGDDCAKLEAIYGVSFGELRAWNPQINSICSNLLLDTAYCVKGGSMTAPSSTPASSTPTLSGAPPGPTQSGVAGNCNSWVMQKDGIYCADMADNAGITIDELYKWNPALNGDCSGLWPNYAYCVGVST</sequence>
<keyword evidence="7" id="KW-1185">Reference proteome</keyword>
<evidence type="ECO:0000256" key="1">
    <source>
        <dbReference type="ARBA" id="ARBA00022669"/>
    </source>
</evidence>
<feature type="domain" description="LysM" evidence="5">
    <location>
        <begin position="276"/>
        <end position="322"/>
    </location>
</feature>
<dbReference type="Proteomes" id="UP000019804">
    <property type="component" value="Unassembled WGS sequence"/>
</dbReference>
<keyword evidence="2" id="KW-0843">Virulence</keyword>
<dbReference type="Gene3D" id="3.10.350.10">
    <property type="entry name" value="LysM domain"/>
    <property type="match status" value="5"/>
</dbReference>
<evidence type="ECO:0000256" key="4">
    <source>
        <dbReference type="SAM" id="SignalP"/>
    </source>
</evidence>
<feature type="compositionally biased region" description="Low complexity" evidence="3">
    <location>
        <begin position="503"/>
        <end position="516"/>
    </location>
</feature>
<dbReference type="InterPro" id="IPR018392">
    <property type="entry name" value="LysM"/>
</dbReference>
<dbReference type="InterPro" id="IPR036779">
    <property type="entry name" value="LysM_dom_sf"/>
</dbReference>
<reference evidence="7" key="1">
    <citation type="journal article" date="2014" name="Nat. Commun.">
        <title>Genomic adaptations of the halophilic Dead Sea filamentous fungus Eurotium rubrum.</title>
        <authorList>
            <person name="Kis-Papo T."/>
            <person name="Weig A.R."/>
            <person name="Riley R."/>
            <person name="Persoh D."/>
            <person name="Salamov A."/>
            <person name="Sun H."/>
            <person name="Lipzen A."/>
            <person name="Wasser S.P."/>
            <person name="Rambold G."/>
            <person name="Grigoriev I.V."/>
            <person name="Nevo E."/>
        </authorList>
    </citation>
    <scope>NUCLEOTIDE SEQUENCE [LARGE SCALE GENOMIC DNA]</scope>
    <source>
        <strain evidence="7">CBS 135680</strain>
    </source>
</reference>
<dbReference type="InterPro" id="IPR052210">
    <property type="entry name" value="LysM1-like"/>
</dbReference>
<feature type="domain" description="LysM" evidence="5">
    <location>
        <begin position="531"/>
        <end position="577"/>
    </location>
</feature>
<dbReference type="GO" id="GO:0008061">
    <property type="term" value="F:chitin binding"/>
    <property type="evidence" value="ECO:0007669"/>
    <property type="project" value="UniProtKB-KW"/>
</dbReference>
<evidence type="ECO:0000256" key="2">
    <source>
        <dbReference type="ARBA" id="ARBA00023026"/>
    </source>
</evidence>
<dbReference type="PANTHER" id="PTHR34997:SF16">
    <property type="entry name" value="LYSM DOMAIN-CONTAINING PROTEIN"/>
    <property type="match status" value="1"/>
</dbReference>
<feature type="signal peptide" evidence="4">
    <location>
        <begin position="1"/>
        <end position="18"/>
    </location>
</feature>
<dbReference type="PROSITE" id="PS51782">
    <property type="entry name" value="LYSM"/>
    <property type="match status" value="5"/>
</dbReference>
<feature type="domain" description="LysM" evidence="5">
    <location>
        <begin position="366"/>
        <end position="412"/>
    </location>
</feature>
<name>A0A017SA15_ASPRC</name>
<dbReference type="EMBL" id="KK088430">
    <property type="protein sequence ID" value="EYE93636.1"/>
    <property type="molecule type" value="Genomic_DNA"/>
</dbReference>
<dbReference type="Pfam" id="PF01476">
    <property type="entry name" value="LysM"/>
    <property type="match status" value="4"/>
</dbReference>
<dbReference type="RefSeq" id="XP_040637324.1">
    <property type="nucleotide sequence ID" value="XM_040787392.1"/>
</dbReference>
<proteinExistence type="predicted"/>
<dbReference type="SMART" id="SM00257">
    <property type="entry name" value="LysM"/>
    <property type="match status" value="4"/>
</dbReference>
<dbReference type="HOGENOM" id="CLU_010591_5_2_1"/>